<sequence length="181" mass="20685">MTTQTILLAYSSVDGQTRAIMQAISEVLHEAGHQVRFCDIERNGEPEWEGIDLVVVGGAVRYGDHRPCLYEFVKAQAVELTARPNAFFSVNLTARKTGKDSPAGSRYMQKFLEKSPWHPQRLAVFAGALKWDKYRFFDKLMIRFIMWLTDGPTNTRTNVDFTDWAEVRAFARRLIGARKPV</sequence>
<dbReference type="GO" id="GO:0070819">
    <property type="term" value="F:menaquinone-dependent protoporphyrinogen oxidase activity"/>
    <property type="evidence" value="ECO:0007669"/>
    <property type="project" value="UniProtKB-UniRule"/>
</dbReference>
<name>K2IYQ7_9GAMM</name>
<organism evidence="9 10">
    <name type="scientific">Gallaecimonas xiamenensis 3-C-1</name>
    <dbReference type="NCBI Taxonomy" id="745411"/>
    <lineage>
        <taxon>Bacteria</taxon>
        <taxon>Pseudomonadati</taxon>
        <taxon>Pseudomonadota</taxon>
        <taxon>Gammaproteobacteria</taxon>
        <taxon>Enterobacterales</taxon>
        <taxon>Gallaecimonadaceae</taxon>
        <taxon>Gallaecimonas</taxon>
    </lineage>
</organism>
<dbReference type="InterPro" id="IPR044264">
    <property type="entry name" value="HemG"/>
</dbReference>
<comment type="catalytic activity">
    <reaction evidence="7">
        <text>protoporphyrinogen IX + 3 a menaquinone = protoporphyrin IX + 3 a menaquinol</text>
        <dbReference type="Rhea" id="RHEA:27409"/>
        <dbReference type="Rhea" id="RHEA-COMP:9537"/>
        <dbReference type="Rhea" id="RHEA-COMP:9539"/>
        <dbReference type="ChEBI" id="CHEBI:16374"/>
        <dbReference type="ChEBI" id="CHEBI:18151"/>
        <dbReference type="ChEBI" id="CHEBI:57306"/>
        <dbReference type="ChEBI" id="CHEBI:57307"/>
        <dbReference type="EC" id="1.3.5.3"/>
    </reaction>
</comment>
<keyword evidence="1 7" id="KW-0285">Flavoprotein</keyword>
<evidence type="ECO:0000313" key="9">
    <source>
        <dbReference type="EMBL" id="EKE68048.1"/>
    </source>
</evidence>
<dbReference type="InterPro" id="IPR026816">
    <property type="entry name" value="Flavodoxin_dom"/>
</dbReference>
<feature type="domain" description="Flavodoxin-like" evidence="8">
    <location>
        <begin position="6"/>
        <end position="169"/>
    </location>
</feature>
<reference evidence="9 10" key="1">
    <citation type="journal article" date="2012" name="J. Bacteriol.">
        <title>Genome Sequence of Gallaecimonas xiamenensis Type Strain 3-C-1.</title>
        <authorList>
            <person name="Lai Q."/>
            <person name="Wang L."/>
            <person name="Wang W."/>
            <person name="Shao Z."/>
        </authorList>
    </citation>
    <scope>NUCLEOTIDE SEQUENCE [LARGE SCALE GENOMIC DNA]</scope>
    <source>
        <strain evidence="9 10">3-C-1</strain>
    </source>
</reference>
<evidence type="ECO:0000256" key="3">
    <source>
        <dbReference type="ARBA" id="ARBA00022741"/>
    </source>
</evidence>
<comment type="pathway">
    <text evidence="7">Porphyrin-containing compound metabolism; protoporphyrin-IX biosynthesis; protoporphyrin-IX from protoporphyrinogen-IX: step 1/1.</text>
</comment>
<dbReference type="SUPFAM" id="SSF52218">
    <property type="entry name" value="Flavoproteins"/>
    <property type="match status" value="1"/>
</dbReference>
<protein>
    <recommendedName>
        <fullName evidence="7">Protoporphyrinogen IX dehydrogenase [quinone]</fullName>
        <ecNumber evidence="7">1.3.5.3</ecNumber>
    </recommendedName>
    <alternativeName>
        <fullName evidence="7">Protoporphyrinogen IX dehydrogenase [menaquinone]</fullName>
    </alternativeName>
    <alternativeName>
        <fullName evidence="7">Protoporphyrinogen IX dehydrogenase [ubiquinone]</fullName>
    </alternativeName>
    <alternativeName>
        <fullName evidence="7">Protoporphyrinogen oxidase</fullName>
        <shortName evidence="7">PPO</shortName>
    </alternativeName>
</protein>
<dbReference type="EMBL" id="AMRI01000034">
    <property type="protein sequence ID" value="EKE68048.1"/>
    <property type="molecule type" value="Genomic_DNA"/>
</dbReference>
<evidence type="ECO:0000313" key="10">
    <source>
        <dbReference type="Proteomes" id="UP000006755"/>
    </source>
</evidence>
<dbReference type="eggNOG" id="COG4635">
    <property type="taxonomic scope" value="Bacteria"/>
</dbReference>
<comment type="catalytic activity">
    <reaction evidence="7">
        <text>protoporphyrinogen IX + 3 a quinone = protoporphyrin IX + 3 a quinol</text>
        <dbReference type="Rhea" id="RHEA:65032"/>
        <dbReference type="ChEBI" id="CHEBI:24646"/>
        <dbReference type="ChEBI" id="CHEBI:57306"/>
        <dbReference type="ChEBI" id="CHEBI:57307"/>
        <dbReference type="ChEBI" id="CHEBI:132124"/>
        <dbReference type="EC" id="1.3.5.3"/>
    </reaction>
</comment>
<dbReference type="Pfam" id="PF12724">
    <property type="entry name" value="Flavodoxin_5"/>
    <property type="match status" value="1"/>
</dbReference>
<comment type="similarity">
    <text evidence="7">Belongs to the HemG family.</text>
</comment>
<keyword evidence="4 7" id="KW-0560">Oxidoreductase</keyword>
<comment type="caution">
    <text evidence="9">The sequence shown here is derived from an EMBL/GenBank/DDBJ whole genome shotgun (WGS) entry which is preliminary data.</text>
</comment>
<dbReference type="PANTHER" id="PTHR38030:SF2">
    <property type="entry name" value="PROTOPORPHYRINOGEN IX DEHYDROGENASE [QUINONE]"/>
    <property type="match status" value="1"/>
</dbReference>
<comment type="subcellular location">
    <subcellularLocation>
        <location evidence="7">Cell membrane</location>
        <topology evidence="7">Peripheral membrane protein</topology>
    </subcellularLocation>
</comment>
<dbReference type="PANTHER" id="PTHR38030">
    <property type="entry name" value="PROTOPORPHYRINOGEN IX DEHYDROGENASE [MENAQUINONE]"/>
    <property type="match status" value="1"/>
</dbReference>
<keyword evidence="7" id="KW-1003">Cell membrane</keyword>
<dbReference type="PROSITE" id="PS50902">
    <property type="entry name" value="FLAVODOXIN_LIKE"/>
    <property type="match status" value="1"/>
</dbReference>
<keyword evidence="2 7" id="KW-0288">FMN</keyword>
<evidence type="ECO:0000256" key="1">
    <source>
        <dbReference type="ARBA" id="ARBA00022630"/>
    </source>
</evidence>
<evidence type="ECO:0000256" key="2">
    <source>
        <dbReference type="ARBA" id="ARBA00022643"/>
    </source>
</evidence>
<dbReference type="HAMAP" id="MF_00853">
    <property type="entry name" value="HemG"/>
    <property type="match status" value="1"/>
</dbReference>
<dbReference type="NCBIfam" id="NF008316">
    <property type="entry name" value="PRK11104.1"/>
    <property type="match status" value="1"/>
</dbReference>
<dbReference type="Gene3D" id="3.40.50.360">
    <property type="match status" value="1"/>
</dbReference>
<comment type="function">
    <text evidence="7">Catalyzes the 6-electron oxidation of protoporphyrinogen IX to form protoporphyrin IX; under anaerobic conditions uses menaquinone as an electron acceptor, under aerobic conditions uses ubiquinone as an electron acceptor.</text>
</comment>
<dbReference type="InterPro" id="IPR008254">
    <property type="entry name" value="Flavodoxin/NO_synth"/>
</dbReference>
<keyword evidence="5" id="KW-0472">Membrane</keyword>
<evidence type="ECO:0000256" key="5">
    <source>
        <dbReference type="ARBA" id="ARBA00023136"/>
    </source>
</evidence>
<dbReference type="PATRIC" id="fig|745411.4.peg.3467"/>
<keyword evidence="10" id="KW-1185">Reference proteome</keyword>
<comment type="catalytic activity">
    <reaction evidence="7">
        <text>protoporphyrinogen IX + 3 a ubiquinone = protoporphyrin IX + 3 a ubiquinol</text>
        <dbReference type="Rhea" id="RHEA:63936"/>
        <dbReference type="Rhea" id="RHEA-COMP:9565"/>
        <dbReference type="Rhea" id="RHEA-COMP:9566"/>
        <dbReference type="ChEBI" id="CHEBI:16389"/>
        <dbReference type="ChEBI" id="CHEBI:17976"/>
        <dbReference type="ChEBI" id="CHEBI:57306"/>
        <dbReference type="ChEBI" id="CHEBI:57307"/>
    </reaction>
</comment>
<dbReference type="GO" id="GO:0004729">
    <property type="term" value="F:oxygen-dependent protoporphyrinogen oxidase activity"/>
    <property type="evidence" value="ECO:0007669"/>
    <property type="project" value="InterPro"/>
</dbReference>
<evidence type="ECO:0000256" key="4">
    <source>
        <dbReference type="ARBA" id="ARBA00023002"/>
    </source>
</evidence>
<evidence type="ECO:0000256" key="7">
    <source>
        <dbReference type="HAMAP-Rule" id="MF_00853"/>
    </source>
</evidence>
<dbReference type="EC" id="1.3.5.3" evidence="7"/>
<dbReference type="STRING" id="745411.B3C1_17612"/>
<keyword evidence="3 7" id="KW-0547">Nucleotide-binding</keyword>
<dbReference type="GO" id="GO:0006782">
    <property type="term" value="P:protoporphyrinogen IX biosynthetic process"/>
    <property type="evidence" value="ECO:0007669"/>
    <property type="project" value="UniProtKB-UniRule"/>
</dbReference>
<evidence type="ECO:0000259" key="8">
    <source>
        <dbReference type="PROSITE" id="PS50902"/>
    </source>
</evidence>
<gene>
    <name evidence="7" type="primary">hemG</name>
    <name evidence="9" type="ORF">B3C1_17612</name>
</gene>
<dbReference type="AlphaFoldDB" id="K2IYQ7"/>
<dbReference type="GO" id="GO:0010181">
    <property type="term" value="F:FMN binding"/>
    <property type="evidence" value="ECO:0007669"/>
    <property type="project" value="UniProtKB-UniRule"/>
</dbReference>
<dbReference type="InterPro" id="IPR029039">
    <property type="entry name" value="Flavoprotein-like_sf"/>
</dbReference>
<keyword evidence="6 7" id="KW-0627">Porphyrin biosynthesis</keyword>
<proteinExistence type="inferred from homology"/>
<evidence type="ECO:0000256" key="6">
    <source>
        <dbReference type="ARBA" id="ARBA00023244"/>
    </source>
</evidence>
<dbReference type="InterPro" id="IPR052200">
    <property type="entry name" value="Protoporphyrinogen_IX_DH"/>
</dbReference>
<dbReference type="UniPathway" id="UPA00251">
    <property type="reaction ID" value="UER00324"/>
</dbReference>
<dbReference type="Proteomes" id="UP000006755">
    <property type="component" value="Unassembled WGS sequence"/>
</dbReference>
<dbReference type="GO" id="GO:0005886">
    <property type="term" value="C:plasma membrane"/>
    <property type="evidence" value="ECO:0007669"/>
    <property type="project" value="UniProtKB-SubCell"/>
</dbReference>
<comment type="cofactor">
    <cofactor evidence="7">
        <name>FMN</name>
        <dbReference type="ChEBI" id="CHEBI:58210"/>
    </cofactor>
    <text evidence="7">Binds 1 FMN non-covalently per subunit.</text>
</comment>
<dbReference type="RefSeq" id="WP_008486492.1">
    <property type="nucleotide sequence ID" value="NZ_AMRI01000034.1"/>
</dbReference>
<accession>K2IYQ7</accession>